<evidence type="ECO:0000313" key="2">
    <source>
        <dbReference type="Proteomes" id="UP000516514"/>
    </source>
</evidence>
<organism evidence="1 2">
    <name type="scientific">Candidatus Wolbachia massiliensis</name>
    <dbReference type="NCBI Taxonomy" id="1845000"/>
    <lineage>
        <taxon>Bacteria</taxon>
        <taxon>Pseudomonadati</taxon>
        <taxon>Pseudomonadota</taxon>
        <taxon>Alphaproteobacteria</taxon>
        <taxon>Rickettsiales</taxon>
        <taxon>Anaplasmataceae</taxon>
        <taxon>Wolbachieae</taxon>
        <taxon>Wolbachia</taxon>
    </lineage>
</organism>
<dbReference type="KEGG" id="wms:ID128_05290"/>
<dbReference type="RefSeq" id="WP_191110992.1">
    <property type="nucleotide sequence ID" value="NZ_CP061738.1"/>
</dbReference>
<dbReference type="EMBL" id="CP061738">
    <property type="protein sequence ID" value="QOD38182.1"/>
    <property type="molecule type" value="Genomic_DNA"/>
</dbReference>
<gene>
    <name evidence="1" type="ORF">ID128_05290</name>
</gene>
<protein>
    <submittedName>
        <fullName evidence="1">Uncharacterized protein</fullName>
    </submittedName>
</protein>
<keyword evidence="2" id="KW-1185">Reference proteome</keyword>
<name>A0A7L7YLQ0_9RICK</name>
<dbReference type="AlphaFoldDB" id="A0A7L7YLQ0"/>
<dbReference type="Proteomes" id="UP000516514">
    <property type="component" value="Chromosome"/>
</dbReference>
<reference evidence="1 2" key="1">
    <citation type="submission" date="2020-09" db="EMBL/GenBank/DDBJ databases">
        <title>An Earliest Endosymbiont, Wolbachia massiliensis sp. nov., Strain PL13 From the Bed Bug (Cimex hemipterius), Type strain of a New supergroup T.</title>
        <authorList>
            <person name="Laidoudi Y."/>
            <person name="Levasseur A."/>
            <person name="Medkour H."/>
            <person name="Maaloum M."/>
            <person name="BenKhedher M."/>
            <person name="Sambou M."/>
            <person name="Bassene H."/>
            <person name="Davoust B."/>
            <person name="Fenollar F."/>
            <person name="Raoult D."/>
            <person name="Mediannikov O."/>
        </authorList>
    </citation>
    <scope>NUCLEOTIDE SEQUENCE [LARGE SCALE GENOMIC DNA]</scope>
    <source>
        <strain evidence="1 2">PL13</strain>
    </source>
</reference>
<proteinExistence type="predicted"/>
<evidence type="ECO:0000313" key="1">
    <source>
        <dbReference type="EMBL" id="QOD38182.1"/>
    </source>
</evidence>
<accession>A0A7L7YLQ0</accession>
<sequence>MSKKMVNALKAKVKELKHNDLKAKTVTSKGWNTINSGEATYRDLNRESGLAINGQKITNEFINNLYSKHKNLISKDEKRPFLKAVFTEMFEHADATVPNDSIIEELITHYNQEGYSHFFSAQRGKALLPFDLLILSSESEQRTHIDCDKPDCLKFSFSYRTKYVCNVHDPLPVKCNLCCSAEFQLKCKDGNVTYEDGKVLLTIPKELEDYRAGDDNLLDKLIDIVNKIIEYFKKLCEKLGFKFDTRIEYDSERNIKMGHSLGKPLKVVSEPDALSLGLGRAP</sequence>